<proteinExistence type="predicted"/>
<name>A0A137P7A8_CONC2</name>
<protein>
    <submittedName>
        <fullName evidence="2">Uncharacterized protein</fullName>
    </submittedName>
</protein>
<organism evidence="2 3">
    <name type="scientific">Conidiobolus coronatus (strain ATCC 28846 / CBS 209.66 / NRRL 28638)</name>
    <name type="common">Delacroixia coronata</name>
    <dbReference type="NCBI Taxonomy" id="796925"/>
    <lineage>
        <taxon>Eukaryota</taxon>
        <taxon>Fungi</taxon>
        <taxon>Fungi incertae sedis</taxon>
        <taxon>Zoopagomycota</taxon>
        <taxon>Entomophthoromycotina</taxon>
        <taxon>Entomophthoromycetes</taxon>
        <taxon>Entomophthorales</taxon>
        <taxon>Ancylistaceae</taxon>
        <taxon>Conidiobolus</taxon>
    </lineage>
</organism>
<evidence type="ECO:0000256" key="1">
    <source>
        <dbReference type="SAM" id="SignalP"/>
    </source>
</evidence>
<gene>
    <name evidence="2" type="ORF">CONCODRAFT_70304</name>
</gene>
<reference evidence="2 3" key="1">
    <citation type="journal article" date="2015" name="Genome Biol. Evol.">
        <title>Phylogenomic analyses indicate that early fungi evolved digesting cell walls of algal ancestors of land plants.</title>
        <authorList>
            <person name="Chang Y."/>
            <person name="Wang S."/>
            <person name="Sekimoto S."/>
            <person name="Aerts A.L."/>
            <person name="Choi C."/>
            <person name="Clum A."/>
            <person name="LaButti K.M."/>
            <person name="Lindquist E.A."/>
            <person name="Yee Ngan C."/>
            <person name="Ohm R.A."/>
            <person name="Salamov A.A."/>
            <person name="Grigoriev I.V."/>
            <person name="Spatafora J.W."/>
            <person name="Berbee M.L."/>
        </authorList>
    </citation>
    <scope>NUCLEOTIDE SEQUENCE [LARGE SCALE GENOMIC DNA]</scope>
    <source>
        <strain evidence="2 3">NRRL 28638</strain>
    </source>
</reference>
<sequence>MKLLNFLSIVTFLSIGLAIPQHNNDDSGENSSASSDVASISSEIISILAEPISSSGDSVSTHIDSVNSSEQVISFPAESTSSSKNNESEPEYRMLKFGGLNPFGYLPFSFARGFINIDNGATGVERVKTDAHVPIETTNAELQFLGASSSEKVRGKEHSHNTINKVKPFFPPNFDPYD</sequence>
<accession>A0A137P7A8</accession>
<feature type="chain" id="PRO_5007294590" evidence="1">
    <location>
        <begin position="19"/>
        <end position="178"/>
    </location>
</feature>
<keyword evidence="1" id="KW-0732">Signal</keyword>
<feature type="signal peptide" evidence="1">
    <location>
        <begin position="1"/>
        <end position="18"/>
    </location>
</feature>
<evidence type="ECO:0000313" key="3">
    <source>
        <dbReference type="Proteomes" id="UP000070444"/>
    </source>
</evidence>
<dbReference type="EMBL" id="KQ964491">
    <property type="protein sequence ID" value="KXN70824.1"/>
    <property type="molecule type" value="Genomic_DNA"/>
</dbReference>
<evidence type="ECO:0000313" key="2">
    <source>
        <dbReference type="EMBL" id="KXN70824.1"/>
    </source>
</evidence>
<dbReference type="Proteomes" id="UP000070444">
    <property type="component" value="Unassembled WGS sequence"/>
</dbReference>
<keyword evidence="3" id="KW-1185">Reference proteome</keyword>
<dbReference type="AlphaFoldDB" id="A0A137P7A8"/>